<organism evidence="1 2">
    <name type="scientific">Volvox reticuliferus</name>
    <dbReference type="NCBI Taxonomy" id="1737510"/>
    <lineage>
        <taxon>Eukaryota</taxon>
        <taxon>Viridiplantae</taxon>
        <taxon>Chlorophyta</taxon>
        <taxon>core chlorophytes</taxon>
        <taxon>Chlorophyceae</taxon>
        <taxon>CS clade</taxon>
        <taxon>Chlamydomonadales</taxon>
        <taxon>Volvocaceae</taxon>
        <taxon>Volvox</taxon>
    </lineage>
</organism>
<reference evidence="1" key="1">
    <citation type="journal article" date="2021" name="Proc. Natl. Acad. Sci. U.S.A.">
        <title>Three genomes in the algal genus Volvox reveal the fate of a haploid sex-determining region after a transition to homothallism.</title>
        <authorList>
            <person name="Yamamoto K."/>
            <person name="Hamaji T."/>
            <person name="Kawai-Toyooka H."/>
            <person name="Matsuzaki R."/>
            <person name="Takahashi F."/>
            <person name="Nishimura Y."/>
            <person name="Kawachi M."/>
            <person name="Noguchi H."/>
            <person name="Minakuchi Y."/>
            <person name="Umen J.G."/>
            <person name="Toyoda A."/>
            <person name="Nozaki H."/>
        </authorList>
    </citation>
    <scope>NUCLEOTIDE SEQUENCE</scope>
    <source>
        <strain evidence="1">NIES-3786</strain>
    </source>
</reference>
<sequence length="169" mass="17993">LSVPRDASTSLMYYLPEVLARAWSGAWSVDLKACTAELCPYGLNNETEHIVHQEEAAVQAPSCTAAPQYFLATLTLWTPGAEGSAGQPLSMLSQLRPAGQAPSEPAPPSQQGFNRKVESVLVGLAHTINFIVPTASCHHSAVRPTTTKCHLLISSTDELHISSAANLAF</sequence>
<dbReference type="AlphaFoldDB" id="A0A8J4D2P0"/>
<comment type="caution">
    <text evidence="1">The sequence shown here is derived from an EMBL/GenBank/DDBJ whole genome shotgun (WGS) entry which is preliminary data.</text>
</comment>
<evidence type="ECO:0000313" key="1">
    <source>
        <dbReference type="EMBL" id="GIL91435.1"/>
    </source>
</evidence>
<dbReference type="Proteomes" id="UP000747110">
    <property type="component" value="Unassembled WGS sequence"/>
</dbReference>
<dbReference type="EMBL" id="BNCP01000064">
    <property type="protein sequence ID" value="GIL91435.1"/>
    <property type="molecule type" value="Genomic_DNA"/>
</dbReference>
<name>A0A8J4D2P0_9CHLO</name>
<accession>A0A8J4D2P0</accession>
<protein>
    <submittedName>
        <fullName evidence="1">Uncharacterized protein</fullName>
    </submittedName>
</protein>
<feature type="non-terminal residue" evidence="1">
    <location>
        <position position="1"/>
    </location>
</feature>
<keyword evidence="2" id="KW-1185">Reference proteome</keyword>
<gene>
    <name evidence="1" type="ORF">Vretifemale_19052</name>
</gene>
<evidence type="ECO:0000313" key="2">
    <source>
        <dbReference type="Proteomes" id="UP000747110"/>
    </source>
</evidence>
<proteinExistence type="predicted"/>